<feature type="transmembrane region" description="Helical" evidence="6">
    <location>
        <begin position="12"/>
        <end position="31"/>
    </location>
</feature>
<protein>
    <submittedName>
        <fullName evidence="8">PTS system glucose-specific IIB component protein</fullName>
        <ecNumber evidence="8">2.7.1.69</ecNumber>
    </submittedName>
</protein>
<dbReference type="InParanoid" id="U2E8S2"/>
<evidence type="ECO:0000256" key="2">
    <source>
        <dbReference type="ARBA" id="ARBA00022597"/>
    </source>
</evidence>
<dbReference type="GO" id="GO:0009401">
    <property type="term" value="P:phosphoenolpyruvate-dependent sugar phosphotransferase system"/>
    <property type="evidence" value="ECO:0007669"/>
    <property type="project" value="UniProtKB-KW"/>
</dbReference>
<sequence>MKEKKVYNRKVLVIASLAYLIPFIVQFFYNIEIEFIMELTEEIRDIIGIGIYLITMIPLLSVVARKSFNKFIKRDRESNIKSGLNSLLIVSFLGAFIQYLLDVNAYVYVIAIVFSIVFYSFVLVYLDKKYEKASLNKKMSINDEKVAQFMNALGGKDNVVDVSYELRRVKIELVDVEQINPDEIKELGATGMFISGNKLQAIIGENAEELDELLKKYLSK</sequence>
<name>U2E8S2_9MOLU</name>
<dbReference type="Proteomes" id="UP000005707">
    <property type="component" value="Unassembled WGS sequence"/>
</dbReference>
<evidence type="ECO:0000313" key="8">
    <source>
        <dbReference type="EMBL" id="ERJ11538.1"/>
    </source>
</evidence>
<evidence type="ECO:0000256" key="5">
    <source>
        <dbReference type="PROSITE-ProRule" id="PRU00421"/>
    </source>
</evidence>
<comment type="caution">
    <text evidence="5">Lacks conserved residue(s) required for the propagation of feature annotation.</text>
</comment>
<dbReference type="GO" id="GO:0090563">
    <property type="term" value="F:protein-phosphocysteine-sugar phosphotransferase activity"/>
    <property type="evidence" value="ECO:0007669"/>
    <property type="project" value="TreeGrafter"/>
</dbReference>
<gene>
    <name evidence="8" type="ORF">HLPCO_002450</name>
</gene>
<dbReference type="EMBL" id="AFNU02000010">
    <property type="protein sequence ID" value="ERJ11538.1"/>
    <property type="molecule type" value="Genomic_DNA"/>
</dbReference>
<dbReference type="STRING" id="1033810.HLPCO_002450"/>
<dbReference type="EC" id="2.7.1.69" evidence="8"/>
<keyword evidence="1" id="KW-0813">Transport</keyword>
<dbReference type="PANTHER" id="PTHR30009">
    <property type="entry name" value="CYTOCHROME C-TYPE SYNTHESIS PROTEIN AND PTS TRANSMEMBRANE COMPONENT"/>
    <property type="match status" value="1"/>
</dbReference>
<dbReference type="AlphaFoldDB" id="U2E8S2"/>
<dbReference type="SUPFAM" id="SSF55604">
    <property type="entry name" value="Glucose permease domain IIB"/>
    <property type="match status" value="1"/>
</dbReference>
<dbReference type="OrthoDB" id="2045873at2"/>
<comment type="caution">
    <text evidence="8">The sequence shown here is derived from an EMBL/GenBank/DDBJ whole genome shotgun (WGS) entry which is preliminary data.</text>
</comment>
<dbReference type="PROSITE" id="PS51098">
    <property type="entry name" value="PTS_EIIB_TYPE_1"/>
    <property type="match status" value="1"/>
</dbReference>
<keyword evidence="6" id="KW-1133">Transmembrane helix</keyword>
<dbReference type="eggNOG" id="COG1264">
    <property type="taxonomic scope" value="Bacteria"/>
</dbReference>
<accession>U2E8S2</accession>
<dbReference type="InterPro" id="IPR036878">
    <property type="entry name" value="Glu_permease_IIB"/>
</dbReference>
<evidence type="ECO:0000256" key="3">
    <source>
        <dbReference type="ARBA" id="ARBA00022679"/>
    </source>
</evidence>
<keyword evidence="6" id="KW-0812">Transmembrane</keyword>
<dbReference type="RefSeq" id="WP_008827096.1">
    <property type="nucleotide sequence ID" value="NZ_AFNU02000010.1"/>
</dbReference>
<evidence type="ECO:0000256" key="4">
    <source>
        <dbReference type="ARBA" id="ARBA00022683"/>
    </source>
</evidence>
<reference evidence="8 9" key="1">
    <citation type="journal article" date="2011" name="J. Bacteriol.">
        <title>Genome sequence of Haloplasma contractile, an unusual contractile bacterium from a deep-sea anoxic brine lake.</title>
        <authorList>
            <person name="Antunes A."/>
            <person name="Alam I."/>
            <person name="El Dorry H."/>
            <person name="Siam R."/>
            <person name="Robertson A."/>
            <person name="Bajic V.B."/>
            <person name="Stingl U."/>
        </authorList>
    </citation>
    <scope>NUCLEOTIDE SEQUENCE [LARGE SCALE GENOMIC DNA]</scope>
    <source>
        <strain evidence="8 9">SSD-17B</strain>
    </source>
</reference>
<keyword evidence="4" id="KW-0598">Phosphotransferase system</keyword>
<dbReference type="GO" id="GO:0015764">
    <property type="term" value="P:N-acetylglucosamine transport"/>
    <property type="evidence" value="ECO:0007669"/>
    <property type="project" value="TreeGrafter"/>
</dbReference>
<feature type="domain" description="PTS EIIB type-1" evidence="7">
    <location>
        <begin position="143"/>
        <end position="220"/>
    </location>
</feature>
<dbReference type="InterPro" id="IPR050429">
    <property type="entry name" value="PTS_Glucose_EIICBA"/>
</dbReference>
<feature type="transmembrane region" description="Helical" evidence="6">
    <location>
        <begin position="43"/>
        <end position="63"/>
    </location>
</feature>
<feature type="transmembrane region" description="Helical" evidence="6">
    <location>
        <begin position="107"/>
        <end position="126"/>
    </location>
</feature>
<evidence type="ECO:0000256" key="1">
    <source>
        <dbReference type="ARBA" id="ARBA00022448"/>
    </source>
</evidence>
<dbReference type="GO" id="GO:0005886">
    <property type="term" value="C:plasma membrane"/>
    <property type="evidence" value="ECO:0007669"/>
    <property type="project" value="TreeGrafter"/>
</dbReference>
<reference evidence="8 9" key="2">
    <citation type="journal article" date="2013" name="PLoS ONE">
        <title>INDIGO - INtegrated Data Warehouse of MIcrobial GenOmes with Examples from the Red Sea Extremophiles.</title>
        <authorList>
            <person name="Alam I."/>
            <person name="Antunes A."/>
            <person name="Kamau A.A."/>
            <person name="Ba Alawi W."/>
            <person name="Kalkatawi M."/>
            <person name="Stingl U."/>
            <person name="Bajic V.B."/>
        </authorList>
    </citation>
    <scope>NUCLEOTIDE SEQUENCE [LARGE SCALE GENOMIC DNA]</scope>
    <source>
        <strain evidence="8 9">SSD-17B</strain>
    </source>
</reference>
<evidence type="ECO:0000256" key="6">
    <source>
        <dbReference type="SAM" id="Phobius"/>
    </source>
</evidence>
<feature type="transmembrane region" description="Helical" evidence="6">
    <location>
        <begin position="84"/>
        <end position="101"/>
    </location>
</feature>
<keyword evidence="3 8" id="KW-0808">Transferase</keyword>
<keyword evidence="9" id="KW-1185">Reference proteome</keyword>
<organism evidence="8 9">
    <name type="scientific">Haloplasma contractile SSD-17B</name>
    <dbReference type="NCBI Taxonomy" id="1033810"/>
    <lineage>
        <taxon>Bacteria</taxon>
        <taxon>Bacillati</taxon>
        <taxon>Mycoplasmatota</taxon>
        <taxon>Mollicutes</taxon>
        <taxon>Haloplasmatales</taxon>
        <taxon>Haloplasmataceae</taxon>
        <taxon>Haloplasma</taxon>
    </lineage>
</organism>
<proteinExistence type="predicted"/>
<dbReference type="PANTHER" id="PTHR30009:SF4">
    <property type="entry name" value="PTS SYSTEM N-ACETYLGLUCOSAMINE-SPECIFIC EIICBA COMPONENT"/>
    <property type="match status" value="1"/>
</dbReference>
<dbReference type="InterPro" id="IPR001996">
    <property type="entry name" value="PTS_IIB_1"/>
</dbReference>
<keyword evidence="2" id="KW-0762">Sugar transport</keyword>
<keyword evidence="6" id="KW-0472">Membrane</keyword>
<evidence type="ECO:0000259" key="7">
    <source>
        <dbReference type="PROSITE" id="PS51098"/>
    </source>
</evidence>
<evidence type="ECO:0000313" key="9">
    <source>
        <dbReference type="Proteomes" id="UP000005707"/>
    </source>
</evidence>
<dbReference type="Gene3D" id="3.30.1360.60">
    <property type="entry name" value="Glucose permease domain IIB"/>
    <property type="match status" value="1"/>
</dbReference>
<dbReference type="GO" id="GO:0008982">
    <property type="term" value="F:protein-N(PI)-phosphohistidine-sugar phosphotransferase activity"/>
    <property type="evidence" value="ECO:0007669"/>
    <property type="project" value="InterPro"/>
</dbReference>